<sequence length="901" mass="103807">MAANRKNELEDLMKQIQNMPDNDEEDFDEEAEKKNIKMRLAQEEKELGQMEKQVKSLAGQVGVQFEDMDEGDIVGQGIGQRSVVGNKQQLPQKQAQQQNKKNHSEDLMNMIQNMKDVDNNEDFDEAQHRKNMAMYKEDEKDFENVNKMMKGLQGQLGIKLVDDDGEGQVNKGNQQVSQKQAASSSQEESIIKTDEQFSSLKDMVCITTFAYEYKNTEKYVSTKKYPKLFEHFTTKRQKIVDNINKFKTWISTGQLKSDDYITKNLEGALANQERLKKSATGNIAATIEQRIKYIKLEIGKLRLDPNYIQTILKNAFNIIGVAAQQKAPQAPSMTATQILAASQDQLSIPEKIKLISKYHKQNHNLALFYRANVPEMAQALQTFYIPTLQESNELIKQLQNGQNVSISSFIETKLLEITPEVFQKCDVQKFEANRSFYIDKLDLAIKSEFDLQKMIANQKKVAKVNQINDQSNLRIKQYEIAKSALQKLSFNQYLLFPQITTKEIKLDFSLDNKEIDKNVIVIMLKRLVDCKADKYKISYSFTPEQQCLSHQTDWCNQSLVFNSTQKFTLQQGKYPQDLHKKKIDIILFQKGFFSDSEYARGSISLADLETNNTIDSALILDHKGKHFQLEYGVYIRAPISSVGSKSIVVYEFKQYPAFNVNEGVDDFIKKNLANIQQKEEVNQKPAVEQVQKQQPKEEIQHQKTQQQAQQQQQAPQNIVQPQEQQQQPAQQQPQQEEEEEFKGENLISDKFVYRDANSDDLKKIQAFDKIPAGLTVNDLLDLENPSKYRCISYLACGEDMINNGIKAGEYTAVQRRNINKIKTKFQEEKEILKIHCESGKISGEDYVDIQQKLIDNDNKLIWAYTQIGLPDWVEFVKARKQMIVNDLRDNCEIQYEGKPFP</sequence>
<dbReference type="STRING" id="312017.Q22VE0"/>
<dbReference type="OMA" id="VQRRNIN"/>
<feature type="region of interest" description="Disordered" evidence="2">
    <location>
        <begin position="163"/>
        <end position="190"/>
    </location>
</feature>
<dbReference type="InParanoid" id="Q22VE0"/>
<dbReference type="Proteomes" id="UP000009168">
    <property type="component" value="Unassembled WGS sequence"/>
</dbReference>
<name>Q22VE0_TETTS</name>
<dbReference type="KEGG" id="tet:TTHERM_01021920"/>
<dbReference type="OrthoDB" id="311511at2759"/>
<keyword evidence="1" id="KW-0175">Coiled coil</keyword>
<dbReference type="eggNOG" id="ENOG502STKP">
    <property type="taxonomic scope" value="Eukaryota"/>
</dbReference>
<keyword evidence="4" id="KW-1185">Reference proteome</keyword>
<organism evidence="3 4">
    <name type="scientific">Tetrahymena thermophila (strain SB210)</name>
    <dbReference type="NCBI Taxonomy" id="312017"/>
    <lineage>
        <taxon>Eukaryota</taxon>
        <taxon>Sar</taxon>
        <taxon>Alveolata</taxon>
        <taxon>Ciliophora</taxon>
        <taxon>Intramacronucleata</taxon>
        <taxon>Oligohymenophorea</taxon>
        <taxon>Hymenostomatida</taxon>
        <taxon>Tetrahymenina</taxon>
        <taxon>Tetrahymenidae</taxon>
        <taxon>Tetrahymena</taxon>
    </lineage>
</organism>
<feature type="region of interest" description="Disordered" evidence="2">
    <location>
        <begin position="680"/>
        <end position="743"/>
    </location>
</feature>
<feature type="compositionally biased region" description="Low complexity" evidence="2">
    <location>
        <begin position="702"/>
        <end position="734"/>
    </location>
</feature>
<gene>
    <name evidence="3" type="ORF">TTHERM_01021920</name>
</gene>
<evidence type="ECO:0000313" key="4">
    <source>
        <dbReference type="Proteomes" id="UP000009168"/>
    </source>
</evidence>
<evidence type="ECO:0000313" key="3">
    <source>
        <dbReference type="EMBL" id="EAR89225.1"/>
    </source>
</evidence>
<reference evidence="4" key="1">
    <citation type="journal article" date="2006" name="PLoS Biol.">
        <title>Macronuclear genome sequence of the ciliate Tetrahymena thermophila, a model eukaryote.</title>
        <authorList>
            <person name="Eisen J.A."/>
            <person name="Coyne R.S."/>
            <person name="Wu M."/>
            <person name="Wu D."/>
            <person name="Thiagarajan M."/>
            <person name="Wortman J.R."/>
            <person name="Badger J.H."/>
            <person name="Ren Q."/>
            <person name="Amedeo P."/>
            <person name="Jones K.M."/>
            <person name="Tallon L.J."/>
            <person name="Delcher A.L."/>
            <person name="Salzberg S.L."/>
            <person name="Silva J.C."/>
            <person name="Haas B.J."/>
            <person name="Majoros W.H."/>
            <person name="Farzad M."/>
            <person name="Carlton J.M."/>
            <person name="Smith R.K. Jr."/>
            <person name="Garg J."/>
            <person name="Pearlman R.E."/>
            <person name="Karrer K.M."/>
            <person name="Sun L."/>
            <person name="Manning G."/>
            <person name="Elde N.C."/>
            <person name="Turkewitz A.P."/>
            <person name="Asai D.J."/>
            <person name="Wilkes D.E."/>
            <person name="Wang Y."/>
            <person name="Cai H."/>
            <person name="Collins K."/>
            <person name="Stewart B.A."/>
            <person name="Lee S.R."/>
            <person name="Wilamowska K."/>
            <person name="Weinberg Z."/>
            <person name="Ruzzo W.L."/>
            <person name="Wloga D."/>
            <person name="Gaertig J."/>
            <person name="Frankel J."/>
            <person name="Tsao C.-C."/>
            <person name="Gorovsky M.A."/>
            <person name="Keeling P.J."/>
            <person name="Waller R.F."/>
            <person name="Patron N.J."/>
            <person name="Cherry J.M."/>
            <person name="Stover N.A."/>
            <person name="Krieger C.J."/>
            <person name="del Toro C."/>
            <person name="Ryder H.F."/>
            <person name="Williamson S.C."/>
            <person name="Barbeau R.A."/>
            <person name="Hamilton E.P."/>
            <person name="Orias E."/>
        </authorList>
    </citation>
    <scope>NUCLEOTIDE SEQUENCE [LARGE SCALE GENOMIC DNA]</scope>
    <source>
        <strain evidence="4">SB210</strain>
    </source>
</reference>
<accession>Q22VE0</accession>
<dbReference type="HOGENOM" id="CLU_321742_0_0_1"/>
<proteinExistence type="predicted"/>
<evidence type="ECO:0000256" key="1">
    <source>
        <dbReference type="SAM" id="Coils"/>
    </source>
</evidence>
<feature type="coiled-coil region" evidence="1">
    <location>
        <begin position="24"/>
        <end position="60"/>
    </location>
</feature>
<dbReference type="AlphaFoldDB" id="Q22VE0"/>
<evidence type="ECO:0000256" key="2">
    <source>
        <dbReference type="SAM" id="MobiDB-lite"/>
    </source>
</evidence>
<dbReference type="RefSeq" id="XP_001009470.1">
    <property type="nucleotide sequence ID" value="XM_001009470.3"/>
</dbReference>
<dbReference type="GeneID" id="7827881"/>
<dbReference type="EMBL" id="GG662822">
    <property type="protein sequence ID" value="EAR89225.1"/>
    <property type="molecule type" value="Genomic_DNA"/>
</dbReference>
<feature type="compositionally biased region" description="Low complexity" evidence="2">
    <location>
        <begin position="683"/>
        <end position="693"/>
    </location>
</feature>
<protein>
    <submittedName>
        <fullName evidence="3">Uncharacterized protein</fullName>
    </submittedName>
</protein>
<feature type="compositionally biased region" description="Low complexity" evidence="2">
    <location>
        <begin position="174"/>
        <end position="188"/>
    </location>
</feature>
<feature type="coiled-coil region" evidence="1">
    <location>
        <begin position="93"/>
        <end position="120"/>
    </location>
</feature>